<evidence type="ECO:0000313" key="5">
    <source>
        <dbReference type="Proteomes" id="UP001460270"/>
    </source>
</evidence>
<comment type="caution">
    <text evidence="4">The sequence shown here is derived from an EMBL/GenBank/DDBJ whole genome shotgun (WGS) entry which is preliminary data.</text>
</comment>
<keyword evidence="2" id="KW-0732">Signal</keyword>
<feature type="signal peptide" evidence="2">
    <location>
        <begin position="1"/>
        <end position="16"/>
    </location>
</feature>
<feature type="chain" id="PRO_5043979344" description="Synaptonemal complex protein 2 Spt16M-like domain-containing protein" evidence="2">
    <location>
        <begin position="17"/>
        <end position="718"/>
    </location>
</feature>
<evidence type="ECO:0000313" key="4">
    <source>
        <dbReference type="EMBL" id="KAK7929070.1"/>
    </source>
</evidence>
<dbReference type="EMBL" id="JBBPFD010000004">
    <property type="protein sequence ID" value="KAK7929070.1"/>
    <property type="molecule type" value="Genomic_DNA"/>
</dbReference>
<organism evidence="4 5">
    <name type="scientific">Mugilogobius chulae</name>
    <name type="common">yellowstripe goby</name>
    <dbReference type="NCBI Taxonomy" id="88201"/>
    <lineage>
        <taxon>Eukaryota</taxon>
        <taxon>Metazoa</taxon>
        <taxon>Chordata</taxon>
        <taxon>Craniata</taxon>
        <taxon>Vertebrata</taxon>
        <taxon>Euteleostomi</taxon>
        <taxon>Actinopterygii</taxon>
        <taxon>Neopterygii</taxon>
        <taxon>Teleostei</taxon>
        <taxon>Neoteleostei</taxon>
        <taxon>Acanthomorphata</taxon>
        <taxon>Gobiaria</taxon>
        <taxon>Gobiiformes</taxon>
        <taxon>Gobioidei</taxon>
        <taxon>Gobiidae</taxon>
        <taxon>Gobionellinae</taxon>
        <taxon>Mugilogobius</taxon>
    </lineage>
</organism>
<dbReference type="Pfam" id="PF18584">
    <property type="entry name" value="SYCP2_SLD"/>
    <property type="match status" value="1"/>
</dbReference>
<keyword evidence="5" id="KW-1185">Reference proteome</keyword>
<feature type="region of interest" description="Disordered" evidence="1">
    <location>
        <begin position="422"/>
        <end position="444"/>
    </location>
</feature>
<evidence type="ECO:0000259" key="3">
    <source>
        <dbReference type="Pfam" id="PF18584"/>
    </source>
</evidence>
<protein>
    <recommendedName>
        <fullName evidence="3">Synaptonemal complex protein 2 Spt16M-like domain-containing protein</fullName>
    </recommendedName>
</protein>
<dbReference type="InterPro" id="IPR040560">
    <property type="entry name" value="SYCP2_SLD"/>
</dbReference>
<dbReference type="PANTHER" id="PTHR15607:SF18">
    <property type="entry name" value="SYNAPTONEMAL COMPLEX PROTEIN 2-LIKE ISOFORM X1"/>
    <property type="match status" value="1"/>
</dbReference>
<accession>A0AAW0PGU1</accession>
<dbReference type="Proteomes" id="UP001460270">
    <property type="component" value="Unassembled WGS sequence"/>
</dbReference>
<gene>
    <name evidence="4" type="ORF">WMY93_005465</name>
</gene>
<proteinExistence type="predicted"/>
<reference evidence="5" key="1">
    <citation type="submission" date="2024-04" db="EMBL/GenBank/DDBJ databases">
        <title>Salinicola lusitanus LLJ914,a marine bacterium isolated from the Okinawa Trough.</title>
        <authorList>
            <person name="Li J."/>
        </authorList>
    </citation>
    <scope>NUCLEOTIDE SEQUENCE [LARGE SCALE GENOMIC DNA]</scope>
</reference>
<dbReference type="AlphaFoldDB" id="A0AAW0PGU1"/>
<feature type="region of interest" description="Disordered" evidence="1">
    <location>
        <begin position="497"/>
        <end position="537"/>
    </location>
</feature>
<name>A0AAW0PGU1_9GOBI</name>
<evidence type="ECO:0000256" key="2">
    <source>
        <dbReference type="SAM" id="SignalP"/>
    </source>
</evidence>
<feature type="compositionally biased region" description="Basic and acidic residues" evidence="1">
    <location>
        <begin position="525"/>
        <end position="534"/>
    </location>
</feature>
<dbReference type="InterPro" id="IPR024835">
    <property type="entry name" value="SYCP2-like"/>
</dbReference>
<evidence type="ECO:0000256" key="1">
    <source>
        <dbReference type="SAM" id="MobiDB-lite"/>
    </source>
</evidence>
<sequence length="718" mass="81037">MRTLWLALIWWYEAVFEKLTCDLSQNAALRNLTAAFFDYFLELAKPFVPVSELRVILMYLSRTALDPQSPSDSGWSRARSYTHMNMSNMFEGFKSFSLCLFHSLLFSLSVKPQRPQAIRTFNSSLESCSPEQRRVLQNHQDIQNLLLCADYELQASLTETLCRLTLKADRPIRAKEWFSQQLSHTFTAIRNPHFEVDCRHFLNILNSNHGDKRRSGQGLHVPCLQAFLDSTQLSWPKEEDLGEFWIDFNLGSECISFFIDDPNKETTQCSLWESIHVLRTDVNRYSLTEGGGVSVLAVDLTNPLLLDKLQRAEAGGQVISNSPSSGWPTILSIFLSFLPLSSPSSEEDPTLKSPERSRAEILFDQIKQSTPIYKCVLPTNVCELSFFSLTLSLTSSFPRFSFSFSPSLELVGNDRKRSLLDSGYLSDHKSATPKRTQPSMEAKDEEIVELDEEEEVFGEWLDSPSAEKAPDLGGAECAAEEALLGDGALDLTEETAADGAEEAGSVEGPVADESGPVADGAVTRVGEEESRTEADPVTEVMYPSSLLTPVKVKMERCVEGTSRLPEQVDQQVTKNVASLDLEQSEEQRASTDTLASLKSLFEQQLRSQWQQVESEVVRFQTQTHKCMSELLTAFQEHSFFLLSNCVYRVKSELSTIFATSLHLHSFQSEILTIRFPRVRKFLKAENERLMSFCKQQILRMKSAELERESQKDESTVQK</sequence>
<feature type="domain" description="Synaptonemal complex protein 2 Spt16M-like" evidence="3">
    <location>
        <begin position="221"/>
        <end position="308"/>
    </location>
</feature>
<dbReference type="PANTHER" id="PTHR15607">
    <property type="entry name" value="SYNAPTONEMAL COMPLEX PROTEIN-RELATED"/>
    <property type="match status" value="1"/>
</dbReference>